<evidence type="ECO:0000256" key="1">
    <source>
        <dbReference type="SAM" id="SignalP"/>
    </source>
</evidence>
<dbReference type="AlphaFoldDB" id="A0A8H8QV20"/>
<dbReference type="InterPro" id="IPR053185">
    <property type="entry name" value="SET_domain_protein"/>
</dbReference>
<evidence type="ECO:0008006" key="4">
    <source>
        <dbReference type="Google" id="ProtNLM"/>
    </source>
</evidence>
<dbReference type="Gene3D" id="1.25.40.10">
    <property type="entry name" value="Tetratricopeptide repeat domain"/>
    <property type="match status" value="1"/>
</dbReference>
<name>A0A8H8QV20_9HELO</name>
<reference evidence="2 3" key="1">
    <citation type="submission" date="2018-05" db="EMBL/GenBank/DDBJ databases">
        <title>Genome sequencing and assembly of the regulated plant pathogen Lachnellula willkommii and related sister species for the development of diagnostic species identification markers.</title>
        <authorList>
            <person name="Giroux E."/>
            <person name="Bilodeau G."/>
        </authorList>
    </citation>
    <scope>NUCLEOTIDE SEQUENCE [LARGE SCALE GENOMIC DNA]</scope>
    <source>
        <strain evidence="2 3">CBS 185.66</strain>
    </source>
</reference>
<keyword evidence="1" id="KW-0732">Signal</keyword>
<evidence type="ECO:0000313" key="3">
    <source>
        <dbReference type="Proteomes" id="UP000431533"/>
    </source>
</evidence>
<comment type="caution">
    <text evidence="2">The sequence shown here is derived from an EMBL/GenBank/DDBJ whole genome shotgun (WGS) entry which is preliminary data.</text>
</comment>
<evidence type="ECO:0000313" key="2">
    <source>
        <dbReference type="EMBL" id="TVY22215.1"/>
    </source>
</evidence>
<dbReference type="EMBL" id="QGMH01000313">
    <property type="protein sequence ID" value="TVY22215.1"/>
    <property type="molecule type" value="Genomic_DNA"/>
</dbReference>
<gene>
    <name evidence="2" type="ORF">LHYA1_G009085</name>
</gene>
<protein>
    <recommendedName>
        <fullName evidence="4">SET domain-containing protein</fullName>
    </recommendedName>
</protein>
<keyword evidence="3" id="KW-1185">Reference proteome</keyword>
<feature type="chain" id="PRO_5034077193" description="SET domain-containing protein" evidence="1">
    <location>
        <begin position="19"/>
        <end position="395"/>
    </location>
</feature>
<dbReference type="Proteomes" id="UP000431533">
    <property type="component" value="Unassembled WGS sequence"/>
</dbReference>
<dbReference type="RefSeq" id="XP_031001003.1">
    <property type="nucleotide sequence ID" value="XM_031153989.1"/>
</dbReference>
<dbReference type="GeneID" id="41989283"/>
<sequence length="395" mass="43885">MFLSLPVALLSLIYLTNASPDFGIHGNLCLAPNTNTFLNYSQLISEDLSAGSCSHHDHAVRIPKPKPWSREPQCLTEKRTNESYCVYTNERFANGRGISFFTTPSIAEKVIHLPAFTDPKLHNHVNRFDDDPSWEMRNVPGRGNGLFATRTLHRGDLILANTPMGVYQSDAFFPDYELGYKYLRKTFDQLPKSSQEIFLRMATHSPGDAVMERINTNAFAGDFEGAPHFLLYPETASLDINLLQPRSQRQELFSSIWGFTCACRLCTSPNSHLSDMHVSQILSLQNTLIVPSSSPHTHDTNTILTPSSQATPEMAEQLLALYEKEHLHAALGTGHLLAAQVYNGIGDAKMAVSHAEKAVVLGIVGTVDPEGDVAQMRELIGNPRGHWSFGVRKKR</sequence>
<dbReference type="OrthoDB" id="265717at2759"/>
<proteinExistence type="predicted"/>
<accession>A0A8H8QV20</accession>
<dbReference type="PANTHER" id="PTHR47332">
    <property type="entry name" value="SET DOMAIN-CONTAINING PROTEIN 5"/>
    <property type="match status" value="1"/>
</dbReference>
<feature type="signal peptide" evidence="1">
    <location>
        <begin position="1"/>
        <end position="18"/>
    </location>
</feature>
<dbReference type="PANTHER" id="PTHR47332:SF6">
    <property type="entry name" value="SET DOMAIN-CONTAINING PROTEIN"/>
    <property type="match status" value="1"/>
</dbReference>
<organism evidence="2 3">
    <name type="scientific">Lachnellula hyalina</name>
    <dbReference type="NCBI Taxonomy" id="1316788"/>
    <lineage>
        <taxon>Eukaryota</taxon>
        <taxon>Fungi</taxon>
        <taxon>Dikarya</taxon>
        <taxon>Ascomycota</taxon>
        <taxon>Pezizomycotina</taxon>
        <taxon>Leotiomycetes</taxon>
        <taxon>Helotiales</taxon>
        <taxon>Lachnaceae</taxon>
        <taxon>Lachnellula</taxon>
    </lineage>
</organism>
<dbReference type="InterPro" id="IPR011990">
    <property type="entry name" value="TPR-like_helical_dom_sf"/>
</dbReference>